<keyword evidence="3 8" id="KW-0479">Metal-binding</keyword>
<keyword evidence="11" id="KW-1185">Reference proteome</keyword>
<dbReference type="InterPro" id="IPR050411">
    <property type="entry name" value="AlphaKG_dependent_hydroxylases"/>
</dbReference>
<dbReference type="InterPro" id="IPR003819">
    <property type="entry name" value="TauD/TfdA-like"/>
</dbReference>
<name>A0A919IYM8_9ACTN</name>
<dbReference type="PANTHER" id="PTHR10696">
    <property type="entry name" value="GAMMA-BUTYROBETAINE HYDROXYLASE-RELATED"/>
    <property type="match status" value="1"/>
</dbReference>
<sequence length="344" mass="36249">MELADVSVRLTTEQTESLREACAGAAGKVTGQPLDREAVLAAARGAARALPDRLIEALGSFRVAGNPLGTLVVEGVPTDAVLPPTPAGGDLDDWSALPVATMVQLAICAELGDVIGYADEKQGRLVQDVVPVAGAETRQENSGTVWLELHTENGFHPYKPDHLTLLCLRSDPAAEGRTVTGAVRQVLPRLSAECVQRLRRPDFRIRHSSSFSATQPARWSAPLAVLTGPAGDPELTADFHAMRPLTAAAAEALAELRAAIEDALVGTVLLPGTMIIVDNRAAVHGRTAFTARHDGTDRWLRRCFTVADLRRSRGARPTGSRVCLPLHDLADAGSAPALASAAAA</sequence>
<evidence type="ECO:0000256" key="6">
    <source>
        <dbReference type="ARBA" id="ARBA00023194"/>
    </source>
</evidence>
<dbReference type="GO" id="GO:0017000">
    <property type="term" value="P:antibiotic biosynthetic process"/>
    <property type="evidence" value="ECO:0007669"/>
    <property type="project" value="UniProtKB-KW"/>
</dbReference>
<evidence type="ECO:0000313" key="11">
    <source>
        <dbReference type="Proteomes" id="UP000619479"/>
    </source>
</evidence>
<feature type="binding site" evidence="8">
    <location>
        <position position="152"/>
    </location>
    <ligand>
        <name>Fe cation</name>
        <dbReference type="ChEBI" id="CHEBI:24875"/>
    </ligand>
</feature>
<dbReference type="SUPFAM" id="SSF51197">
    <property type="entry name" value="Clavaminate synthase-like"/>
    <property type="match status" value="1"/>
</dbReference>
<organism evidence="10 11">
    <name type="scientific">Actinoplanes cyaneus</name>
    <dbReference type="NCBI Taxonomy" id="52696"/>
    <lineage>
        <taxon>Bacteria</taxon>
        <taxon>Bacillati</taxon>
        <taxon>Actinomycetota</taxon>
        <taxon>Actinomycetes</taxon>
        <taxon>Micromonosporales</taxon>
        <taxon>Micromonosporaceae</taxon>
        <taxon>Actinoplanes</taxon>
    </lineage>
</organism>
<evidence type="ECO:0000313" key="10">
    <source>
        <dbReference type="EMBL" id="GID70495.1"/>
    </source>
</evidence>
<keyword evidence="6" id="KW-0045">Antibiotic biosynthesis</keyword>
<proteinExistence type="inferred from homology"/>
<feature type="binding site" evidence="8">
    <location>
        <position position="150"/>
    </location>
    <ligand>
        <name>Fe cation</name>
        <dbReference type="ChEBI" id="CHEBI:24875"/>
    </ligand>
</feature>
<feature type="binding site" evidence="7">
    <location>
        <position position="180"/>
    </location>
    <ligand>
        <name>2-oxoglutarate</name>
        <dbReference type="ChEBI" id="CHEBI:16810"/>
    </ligand>
</feature>
<reference evidence="10" key="1">
    <citation type="submission" date="2021-01" db="EMBL/GenBank/DDBJ databases">
        <title>Whole genome shotgun sequence of Actinoplanes cyaneus NBRC 14990.</title>
        <authorList>
            <person name="Komaki H."/>
            <person name="Tamura T."/>
        </authorList>
    </citation>
    <scope>NUCLEOTIDE SEQUENCE</scope>
    <source>
        <strain evidence="10">NBRC 14990</strain>
    </source>
</reference>
<evidence type="ECO:0000256" key="5">
    <source>
        <dbReference type="ARBA" id="ARBA00023004"/>
    </source>
</evidence>
<comment type="caution">
    <text evidence="10">The sequence shown here is derived from an EMBL/GenBank/DDBJ whole genome shotgun (WGS) entry which is preliminary data.</text>
</comment>
<dbReference type="InterPro" id="IPR042098">
    <property type="entry name" value="TauD-like_sf"/>
</dbReference>
<comment type="cofactor">
    <cofactor evidence="1">
        <name>Fe(2+)</name>
        <dbReference type="ChEBI" id="CHEBI:29033"/>
    </cofactor>
</comment>
<evidence type="ECO:0000259" key="9">
    <source>
        <dbReference type="Pfam" id="PF02668"/>
    </source>
</evidence>
<accession>A0A919IYM8</accession>
<feature type="binding site" evidence="8">
    <location>
        <position position="284"/>
    </location>
    <ligand>
        <name>Fe cation</name>
        <dbReference type="ChEBI" id="CHEBI:24875"/>
    </ligand>
</feature>
<dbReference type="PANTHER" id="PTHR10696:SF56">
    <property type="entry name" value="TAUD_TFDA-LIKE DOMAIN-CONTAINING PROTEIN"/>
    <property type="match status" value="1"/>
</dbReference>
<evidence type="ECO:0000256" key="7">
    <source>
        <dbReference type="PIRSR" id="PIRSR019543-1"/>
    </source>
</evidence>
<dbReference type="GO" id="GO:0005506">
    <property type="term" value="F:iron ion binding"/>
    <property type="evidence" value="ECO:0007669"/>
    <property type="project" value="InterPro"/>
</dbReference>
<dbReference type="InterPro" id="IPR014503">
    <property type="entry name" value="Clavaminate_syn-like"/>
</dbReference>
<keyword evidence="4" id="KW-0560">Oxidoreductase</keyword>
<gene>
    <name evidence="10" type="primary">asnO</name>
    <name evidence="10" type="ORF">Acy02nite_83760</name>
</gene>
<dbReference type="AlphaFoldDB" id="A0A919IYM8"/>
<dbReference type="Pfam" id="PF02668">
    <property type="entry name" value="TauD"/>
    <property type="match status" value="1"/>
</dbReference>
<dbReference type="RefSeq" id="WP_203754387.1">
    <property type="nucleotide sequence ID" value="NZ_BAAAUC010000014.1"/>
</dbReference>
<dbReference type="Proteomes" id="UP000619479">
    <property type="component" value="Unassembled WGS sequence"/>
</dbReference>
<evidence type="ECO:0000256" key="2">
    <source>
        <dbReference type="ARBA" id="ARBA00008425"/>
    </source>
</evidence>
<protein>
    <submittedName>
        <fullName evidence="10">L-asparagine oxygenase</fullName>
    </submittedName>
</protein>
<feature type="domain" description="TauD/TfdA-like" evidence="9">
    <location>
        <begin position="122"/>
        <end position="303"/>
    </location>
</feature>
<dbReference type="PIRSF" id="PIRSF019543">
    <property type="entry name" value="Clavaminate_syn"/>
    <property type="match status" value="1"/>
</dbReference>
<dbReference type="GO" id="GO:0016491">
    <property type="term" value="F:oxidoreductase activity"/>
    <property type="evidence" value="ECO:0007669"/>
    <property type="project" value="UniProtKB-KW"/>
</dbReference>
<evidence type="ECO:0000256" key="1">
    <source>
        <dbReference type="ARBA" id="ARBA00001954"/>
    </source>
</evidence>
<comment type="similarity">
    <text evidence="2">Belongs to the clavaminate synthase family.</text>
</comment>
<evidence type="ECO:0000256" key="4">
    <source>
        <dbReference type="ARBA" id="ARBA00023002"/>
    </source>
</evidence>
<feature type="binding site" evidence="7">
    <location>
        <position position="298"/>
    </location>
    <ligand>
        <name>2-oxoglutarate</name>
        <dbReference type="ChEBI" id="CHEBI:16810"/>
    </ligand>
</feature>
<evidence type="ECO:0000256" key="3">
    <source>
        <dbReference type="ARBA" id="ARBA00022723"/>
    </source>
</evidence>
<dbReference type="EMBL" id="BOMH01000075">
    <property type="protein sequence ID" value="GID70495.1"/>
    <property type="molecule type" value="Genomic_DNA"/>
</dbReference>
<dbReference type="Gene3D" id="3.60.130.10">
    <property type="entry name" value="Clavaminate synthase-like"/>
    <property type="match status" value="1"/>
</dbReference>
<evidence type="ECO:0000256" key="8">
    <source>
        <dbReference type="PIRSR" id="PIRSR019543-2"/>
    </source>
</evidence>
<keyword evidence="5 8" id="KW-0408">Iron</keyword>
<feature type="binding site" evidence="7">
    <location>
        <position position="302"/>
    </location>
    <ligand>
        <name>2-oxoglutarate</name>
        <dbReference type="ChEBI" id="CHEBI:16810"/>
    </ligand>
</feature>